<evidence type="ECO:0000256" key="1">
    <source>
        <dbReference type="ARBA" id="ARBA00022723"/>
    </source>
</evidence>
<dbReference type="InterPro" id="IPR036457">
    <property type="entry name" value="PPM-type-like_dom_sf"/>
</dbReference>
<dbReference type="CDD" id="cd00143">
    <property type="entry name" value="PP2Cc"/>
    <property type="match status" value="1"/>
</dbReference>
<keyword evidence="1" id="KW-0479">Metal-binding</keyword>
<evidence type="ECO:0000313" key="6">
    <source>
        <dbReference type="EMBL" id="KOO29859.1"/>
    </source>
</evidence>
<comment type="similarity">
    <text evidence="4">Belongs to the PP2C family.</text>
</comment>
<evidence type="ECO:0000259" key="5">
    <source>
        <dbReference type="PROSITE" id="PS51746"/>
    </source>
</evidence>
<dbReference type="InterPro" id="IPR001932">
    <property type="entry name" value="PPM-type_phosphatase-like_dom"/>
</dbReference>
<comment type="caution">
    <text evidence="6">The sequence shown here is derived from an EMBL/GenBank/DDBJ whole genome shotgun (WGS) entry which is preliminary data.</text>
</comment>
<dbReference type="Gene3D" id="3.60.40.10">
    <property type="entry name" value="PPM-type phosphatase domain"/>
    <property type="match status" value="1"/>
</dbReference>
<dbReference type="Proteomes" id="UP000037460">
    <property type="component" value="Unassembled WGS sequence"/>
</dbReference>
<dbReference type="PROSITE" id="PS51746">
    <property type="entry name" value="PPM_2"/>
    <property type="match status" value="1"/>
</dbReference>
<dbReference type="PROSITE" id="PS01032">
    <property type="entry name" value="PPM_1"/>
    <property type="match status" value="1"/>
</dbReference>
<gene>
    <name evidence="6" type="ORF">Ctob_010574</name>
</gene>
<dbReference type="InterPro" id="IPR000222">
    <property type="entry name" value="PP2C_BS"/>
</dbReference>
<evidence type="ECO:0000256" key="3">
    <source>
        <dbReference type="ARBA" id="ARBA00022912"/>
    </source>
</evidence>
<dbReference type="AlphaFoldDB" id="A0A0M0JTG4"/>
<dbReference type="OrthoDB" id="10264738at2759"/>
<evidence type="ECO:0000256" key="4">
    <source>
        <dbReference type="RuleBase" id="RU003465"/>
    </source>
</evidence>
<dbReference type="GO" id="GO:0046872">
    <property type="term" value="F:metal ion binding"/>
    <property type="evidence" value="ECO:0007669"/>
    <property type="project" value="UniProtKB-KW"/>
</dbReference>
<proteinExistence type="inferred from homology"/>
<reference evidence="7" key="1">
    <citation type="journal article" date="2015" name="PLoS Genet.">
        <title>Genome Sequence and Transcriptome Analyses of Chrysochromulina tobin: Metabolic Tools for Enhanced Algal Fitness in the Prominent Order Prymnesiales (Haptophyceae).</title>
        <authorList>
            <person name="Hovde B.T."/>
            <person name="Deodato C.R."/>
            <person name="Hunsperger H.M."/>
            <person name="Ryken S.A."/>
            <person name="Yost W."/>
            <person name="Jha R.K."/>
            <person name="Patterson J."/>
            <person name="Monnat R.J. Jr."/>
            <person name="Barlow S.B."/>
            <person name="Starkenburg S.R."/>
            <person name="Cattolico R.A."/>
        </authorList>
    </citation>
    <scope>NUCLEOTIDE SEQUENCE</scope>
    <source>
        <strain evidence="7">CCMP291</strain>
    </source>
</reference>
<feature type="domain" description="PPM-type phosphatase" evidence="5">
    <location>
        <begin position="33"/>
        <end position="337"/>
    </location>
</feature>
<dbReference type="InterPro" id="IPR015655">
    <property type="entry name" value="PP2C"/>
</dbReference>
<name>A0A0M0JTG4_9EUKA</name>
<evidence type="ECO:0000256" key="2">
    <source>
        <dbReference type="ARBA" id="ARBA00022801"/>
    </source>
</evidence>
<evidence type="ECO:0000313" key="7">
    <source>
        <dbReference type="Proteomes" id="UP000037460"/>
    </source>
</evidence>
<organism evidence="6 7">
    <name type="scientific">Chrysochromulina tobinii</name>
    <dbReference type="NCBI Taxonomy" id="1460289"/>
    <lineage>
        <taxon>Eukaryota</taxon>
        <taxon>Haptista</taxon>
        <taxon>Haptophyta</taxon>
        <taxon>Prymnesiophyceae</taxon>
        <taxon>Prymnesiales</taxon>
        <taxon>Chrysochromulinaceae</taxon>
        <taxon>Chrysochromulina</taxon>
    </lineage>
</organism>
<dbReference type="SMART" id="SM00332">
    <property type="entry name" value="PP2Cc"/>
    <property type="match status" value="1"/>
</dbReference>
<dbReference type="EMBL" id="JWZX01002345">
    <property type="protein sequence ID" value="KOO29859.1"/>
    <property type="molecule type" value="Genomic_DNA"/>
</dbReference>
<keyword evidence="7" id="KW-1185">Reference proteome</keyword>
<dbReference type="GO" id="GO:0004722">
    <property type="term" value="F:protein serine/threonine phosphatase activity"/>
    <property type="evidence" value="ECO:0007669"/>
    <property type="project" value="InterPro"/>
</dbReference>
<dbReference type="Pfam" id="PF00481">
    <property type="entry name" value="PP2C"/>
    <property type="match status" value="1"/>
</dbReference>
<keyword evidence="2 4" id="KW-0378">Hydrolase</keyword>
<protein>
    <submittedName>
        <fullName evidence="6">Cgmp-dependent protein</fullName>
    </submittedName>
</protein>
<dbReference type="SUPFAM" id="SSF81606">
    <property type="entry name" value="PP2C-like"/>
    <property type="match status" value="1"/>
</dbReference>
<keyword evidence="3 4" id="KW-0904">Protein phosphatase</keyword>
<accession>A0A0M0JTG4</accession>
<dbReference type="PANTHER" id="PTHR47992">
    <property type="entry name" value="PROTEIN PHOSPHATASE"/>
    <property type="match status" value="1"/>
</dbReference>
<sequence length="347" mass="38334">MERTVASITRINARIECSDRSEWFALGGGLGLRFAYLTQRGYYPDALNKANQDSYRIVRQFNGVADQLLFGVFDGHGGDGDKVSGFVRDQFERELKRQLSICSGDFETAYAQTFLALNRQASKRHFDSVMSGTTAICAFFHGTHLTIANVGDSRAVVGSEHRADSRDPLQVKASLLSMDQTPFRKDERERIKAAGGTIMSAGQIEGFAPLHEEWNDNQGEAVDETGDPPRVWAMFDDGSLQGPGCAFTRSIGDSWGESVGVYAEPELTVYELSARDKCVVLASDGVWEFLTNQAVVDMLLKFDDPLDGCRAVVAESYRLWLQYDTRTDDITIICAFVEADPAPSFGL</sequence>